<dbReference type="RefSeq" id="WP_067258837.1">
    <property type="nucleotide sequence ID" value="NZ_LWMW01000087.1"/>
</dbReference>
<dbReference type="Gene3D" id="3.40.50.970">
    <property type="match status" value="2"/>
</dbReference>
<dbReference type="InterPro" id="IPR029061">
    <property type="entry name" value="THDP-binding"/>
</dbReference>
<dbReference type="InterPro" id="IPR045229">
    <property type="entry name" value="TPP_enz"/>
</dbReference>
<sequence length="566" mass="63151">MNTSKALVEILEESNINFIFGHPGEQILPFYKALNTSKIKHILCKNEQGAAMAADAYARSSGNFGTCLATAGPGALNMVMGIATAFKDHVPMLVITGDVPNSFKANNTFQDVDLVSIFEPITIKTFNPHNGKTAILNIKEAIEILTKDPRGPVHLNLPKDVLLDEDIGKSIKKKINFTPNYDYSNIDLVIEKLEIAKKPLIILGAGIRWSKTSEDIKTLLNKYDVPIATTYHGNGIIENNNKLNLGMVGVRGTSIANFVFKNSDLILVLGASLNERTLNVDNKPLTELSDIFREYKSKIIHVNIDKSSLKGKINVHGDIKEVLNYFKNNDGIFSNISTEWINGIYKNHFEDEDKYGHNNNVQIKDKSIKIGKNDVETNKNLLKPQIAIKTILNNYQNSYIVNDAGSHTTWVTLFWEPNEGGQLVYSGGMAPMGYGLPGAIGVSIANPERKVGVIVGDGGIQMNIQELATIFEYNLPITIFLLNNSQLGIIRQWEKLFYDMDPYEVNLENPNFVEIANAYHIDSKRVFTKNELDIAIDEIKNYKKPFLIEILVDEEDIPLPGNLKKK</sequence>
<dbReference type="FunFam" id="3.40.50.970:FF:000007">
    <property type="entry name" value="Acetolactate synthase"/>
    <property type="match status" value="1"/>
</dbReference>
<evidence type="ECO:0000256" key="3">
    <source>
        <dbReference type="RuleBase" id="RU362132"/>
    </source>
</evidence>
<feature type="domain" description="Thiamine pyrophosphate enzyme TPP-binding" evidence="5">
    <location>
        <begin position="403"/>
        <end position="550"/>
    </location>
</feature>
<dbReference type="Proteomes" id="UP000077275">
    <property type="component" value="Unassembled WGS sequence"/>
</dbReference>
<dbReference type="SUPFAM" id="SSF52467">
    <property type="entry name" value="DHS-like NAD/FAD-binding domain"/>
    <property type="match status" value="1"/>
</dbReference>
<keyword evidence="8" id="KW-1185">Reference proteome</keyword>
<dbReference type="GO" id="GO:0005948">
    <property type="term" value="C:acetolactate synthase complex"/>
    <property type="evidence" value="ECO:0007669"/>
    <property type="project" value="TreeGrafter"/>
</dbReference>
<evidence type="ECO:0000313" key="8">
    <source>
        <dbReference type="Proteomes" id="UP000077275"/>
    </source>
</evidence>
<dbReference type="PANTHER" id="PTHR18968:SF13">
    <property type="entry name" value="ACETOLACTATE SYNTHASE CATALYTIC SUBUNIT, MITOCHONDRIAL"/>
    <property type="match status" value="1"/>
</dbReference>
<dbReference type="SUPFAM" id="SSF52518">
    <property type="entry name" value="Thiamin diphosphate-binding fold (THDP-binding)"/>
    <property type="match status" value="2"/>
</dbReference>
<gene>
    <name evidence="7" type="primary">ilvB_1</name>
    <name evidence="7" type="ORF">MBCUT_06320</name>
</gene>
<proteinExistence type="inferred from homology"/>
<dbReference type="GO" id="GO:0009099">
    <property type="term" value="P:L-valine biosynthetic process"/>
    <property type="evidence" value="ECO:0007669"/>
    <property type="project" value="TreeGrafter"/>
</dbReference>
<evidence type="ECO:0000313" key="7">
    <source>
        <dbReference type="EMBL" id="KZX16768.1"/>
    </source>
</evidence>
<dbReference type="Pfam" id="PF02776">
    <property type="entry name" value="TPP_enzyme_N"/>
    <property type="match status" value="1"/>
</dbReference>
<name>A0A166EKU9_9EURY</name>
<evidence type="ECO:0000259" key="5">
    <source>
        <dbReference type="Pfam" id="PF02775"/>
    </source>
</evidence>
<reference evidence="7 8" key="1">
    <citation type="submission" date="2016-04" db="EMBL/GenBank/DDBJ databases">
        <title>Genome sequence of Methanobrevibacter cuticularis DSM 11139.</title>
        <authorList>
            <person name="Poehlein A."/>
            <person name="Seedorf H."/>
            <person name="Daniel R."/>
        </authorList>
    </citation>
    <scope>NUCLEOTIDE SEQUENCE [LARGE SCALE GENOMIC DNA]</scope>
    <source>
        <strain evidence="7 8">DSM 11139</strain>
    </source>
</reference>
<protein>
    <submittedName>
        <fullName evidence="7">Acetolactate synthase large subunit</fullName>
        <ecNumber evidence="7">2.2.1.6</ecNumber>
    </submittedName>
</protein>
<dbReference type="InterPro" id="IPR029035">
    <property type="entry name" value="DHS-like_NAD/FAD-binding_dom"/>
</dbReference>
<feature type="domain" description="Thiamine pyrophosphate enzyme N-terminal TPP-binding" evidence="6">
    <location>
        <begin position="1"/>
        <end position="116"/>
    </location>
</feature>
<evidence type="ECO:0000259" key="4">
    <source>
        <dbReference type="Pfam" id="PF00205"/>
    </source>
</evidence>
<dbReference type="GO" id="GO:0050660">
    <property type="term" value="F:flavin adenine dinucleotide binding"/>
    <property type="evidence" value="ECO:0007669"/>
    <property type="project" value="TreeGrafter"/>
</dbReference>
<dbReference type="PANTHER" id="PTHR18968">
    <property type="entry name" value="THIAMINE PYROPHOSPHATE ENZYMES"/>
    <property type="match status" value="1"/>
</dbReference>
<evidence type="ECO:0000259" key="6">
    <source>
        <dbReference type="Pfam" id="PF02776"/>
    </source>
</evidence>
<dbReference type="GO" id="GO:0044272">
    <property type="term" value="P:sulfur compound biosynthetic process"/>
    <property type="evidence" value="ECO:0007669"/>
    <property type="project" value="UniProtKB-ARBA"/>
</dbReference>
<dbReference type="GO" id="GO:0030976">
    <property type="term" value="F:thiamine pyrophosphate binding"/>
    <property type="evidence" value="ECO:0007669"/>
    <property type="project" value="InterPro"/>
</dbReference>
<dbReference type="OrthoDB" id="6837at2157"/>
<comment type="caution">
    <text evidence="7">The sequence shown here is derived from an EMBL/GenBank/DDBJ whole genome shotgun (WGS) entry which is preliminary data.</text>
</comment>
<dbReference type="InterPro" id="IPR012000">
    <property type="entry name" value="Thiamin_PyroP_enz_cen_dom"/>
</dbReference>
<accession>A0A166EKU9</accession>
<feature type="domain" description="Thiamine pyrophosphate enzyme central" evidence="4">
    <location>
        <begin position="187"/>
        <end position="324"/>
    </location>
</feature>
<dbReference type="InterPro" id="IPR012001">
    <property type="entry name" value="Thiamin_PyroP_enz_TPP-bd_dom"/>
</dbReference>
<dbReference type="AlphaFoldDB" id="A0A166EKU9"/>
<dbReference type="EMBL" id="LWMW01000087">
    <property type="protein sequence ID" value="KZX16768.1"/>
    <property type="molecule type" value="Genomic_DNA"/>
</dbReference>
<dbReference type="Pfam" id="PF02775">
    <property type="entry name" value="TPP_enzyme_C"/>
    <property type="match status" value="1"/>
</dbReference>
<dbReference type="STRING" id="47311.MBCUT_06320"/>
<keyword evidence="2 3" id="KW-0786">Thiamine pyrophosphate</keyword>
<dbReference type="Pfam" id="PF00205">
    <property type="entry name" value="TPP_enzyme_M"/>
    <property type="match status" value="1"/>
</dbReference>
<evidence type="ECO:0000256" key="2">
    <source>
        <dbReference type="ARBA" id="ARBA00023052"/>
    </source>
</evidence>
<evidence type="ECO:0000256" key="1">
    <source>
        <dbReference type="ARBA" id="ARBA00007812"/>
    </source>
</evidence>
<dbReference type="Gene3D" id="3.40.50.1220">
    <property type="entry name" value="TPP-binding domain"/>
    <property type="match status" value="1"/>
</dbReference>
<dbReference type="GO" id="GO:0000287">
    <property type="term" value="F:magnesium ion binding"/>
    <property type="evidence" value="ECO:0007669"/>
    <property type="project" value="InterPro"/>
</dbReference>
<dbReference type="PATRIC" id="fig|47311.3.peg.710"/>
<dbReference type="EC" id="2.2.1.6" evidence="7"/>
<dbReference type="GO" id="GO:0009097">
    <property type="term" value="P:isoleucine biosynthetic process"/>
    <property type="evidence" value="ECO:0007669"/>
    <property type="project" value="TreeGrafter"/>
</dbReference>
<comment type="similarity">
    <text evidence="1 3">Belongs to the TPP enzyme family.</text>
</comment>
<dbReference type="InterPro" id="IPR011766">
    <property type="entry name" value="TPP_enzyme_TPP-bd"/>
</dbReference>
<dbReference type="CDD" id="cd07035">
    <property type="entry name" value="TPP_PYR_POX_like"/>
    <property type="match status" value="1"/>
</dbReference>
<dbReference type="GO" id="GO:0003984">
    <property type="term" value="F:acetolactate synthase activity"/>
    <property type="evidence" value="ECO:0007669"/>
    <property type="project" value="UniProtKB-EC"/>
</dbReference>
<keyword evidence="7" id="KW-0808">Transferase</keyword>
<organism evidence="7 8">
    <name type="scientific">Methanobrevibacter cuticularis</name>
    <dbReference type="NCBI Taxonomy" id="47311"/>
    <lineage>
        <taxon>Archaea</taxon>
        <taxon>Methanobacteriati</taxon>
        <taxon>Methanobacteriota</taxon>
        <taxon>Methanomada group</taxon>
        <taxon>Methanobacteria</taxon>
        <taxon>Methanobacteriales</taxon>
        <taxon>Methanobacteriaceae</taxon>
        <taxon>Methanobrevibacter</taxon>
    </lineage>
</organism>